<proteinExistence type="predicted"/>
<sequence length="51" mass="6161">MAMEISKLAGVRYLILRPDSGKEHQSLVSFYESMEFRYMTDKHEWMYLKLT</sequence>
<evidence type="ECO:0000313" key="2">
    <source>
        <dbReference type="Proteomes" id="UP000593994"/>
    </source>
</evidence>
<dbReference type="EMBL" id="CP054492">
    <property type="protein sequence ID" value="QOY51139.1"/>
    <property type="molecule type" value="Genomic_DNA"/>
</dbReference>
<dbReference type="AlphaFoldDB" id="A0A7S7LUT7"/>
<accession>A0A7S7LUT7</accession>
<dbReference type="Gene3D" id="3.40.630.30">
    <property type="match status" value="1"/>
</dbReference>
<dbReference type="RefSeq" id="WP_194368253.1">
    <property type="nucleotide sequence ID" value="NZ_CP054492.1"/>
</dbReference>
<reference evidence="1 2" key="1">
    <citation type="submission" date="2020-05" db="EMBL/GenBank/DDBJ databases">
        <title>Sulfurimonas marisnigri, sp. nov., and Sulfurimonas baltica, sp. nov., manganese oxide reducing chemolithoautotrophs of the class Epsilonproteobacteria isolated from the pelagic redoxclines of the Black and Baltic Seas and emended description of the genus Sulfurimonas.</title>
        <authorList>
            <person name="Henkel J.V."/>
            <person name="Laudan C."/>
            <person name="Werner J."/>
            <person name="Neu T."/>
            <person name="Plewe S."/>
            <person name="Sproer C."/>
            <person name="Bunk B."/>
            <person name="Schulz-Vogt H.N."/>
        </authorList>
    </citation>
    <scope>NUCLEOTIDE SEQUENCE [LARGE SCALE GENOMIC DNA]</scope>
    <source>
        <strain evidence="1 2">GD2</strain>
    </source>
</reference>
<gene>
    <name evidence="1" type="ORF">HUE88_08295</name>
</gene>
<organism evidence="1 2">
    <name type="scientific">Candidatus Sulfurimonas baltica</name>
    <dbReference type="NCBI Taxonomy" id="2740404"/>
    <lineage>
        <taxon>Bacteria</taxon>
        <taxon>Pseudomonadati</taxon>
        <taxon>Campylobacterota</taxon>
        <taxon>Epsilonproteobacteria</taxon>
        <taxon>Campylobacterales</taxon>
        <taxon>Sulfurimonadaceae</taxon>
        <taxon>Sulfurimonas</taxon>
    </lineage>
</organism>
<keyword evidence="2" id="KW-1185">Reference proteome</keyword>
<evidence type="ECO:0000313" key="1">
    <source>
        <dbReference type="EMBL" id="QOY51139.1"/>
    </source>
</evidence>
<name>A0A7S7LUT7_9BACT</name>
<dbReference type="Proteomes" id="UP000593994">
    <property type="component" value="Chromosome"/>
</dbReference>
<evidence type="ECO:0008006" key="3">
    <source>
        <dbReference type="Google" id="ProtNLM"/>
    </source>
</evidence>
<protein>
    <recommendedName>
        <fullName evidence="3">GNAT family N-acetyltransferase</fullName>
    </recommendedName>
</protein>
<dbReference type="KEGG" id="sbal:HUE88_08295"/>